<dbReference type="Gene3D" id="1.10.10.10">
    <property type="entry name" value="Winged helix-like DNA-binding domain superfamily/Winged helix DNA-binding domain"/>
    <property type="match status" value="1"/>
</dbReference>
<dbReference type="InterPro" id="IPR036390">
    <property type="entry name" value="WH_DNA-bd_sf"/>
</dbReference>
<evidence type="ECO:0000313" key="2">
    <source>
        <dbReference type="Proteomes" id="UP000184357"/>
    </source>
</evidence>
<evidence type="ECO:0000313" key="1">
    <source>
        <dbReference type="EMBL" id="SHH49855.1"/>
    </source>
</evidence>
<accession>A0A1M5TGA1</accession>
<keyword evidence="2" id="KW-1185">Reference proteome</keyword>
<organism evidence="1 2">
    <name type="scientific">Halobaculum gomorrense</name>
    <dbReference type="NCBI Taxonomy" id="43928"/>
    <lineage>
        <taxon>Archaea</taxon>
        <taxon>Methanobacteriati</taxon>
        <taxon>Methanobacteriota</taxon>
        <taxon>Stenosarchaea group</taxon>
        <taxon>Halobacteria</taxon>
        <taxon>Halobacteriales</taxon>
        <taxon>Haloferacaceae</taxon>
        <taxon>Halobaculum</taxon>
    </lineage>
</organism>
<name>A0A1M5TGA1_9EURY</name>
<sequence length="84" mass="9046">MSVTRRAVLEQLATASDADQRETTTTAALAAMLEIDEGTIESHLNGLAACELVRTYPDGRVRITITGEELLALDTDELVIVDSN</sequence>
<gene>
    <name evidence="1" type="ORF">SAMN05443636_2702</name>
</gene>
<dbReference type="SUPFAM" id="SSF46785">
    <property type="entry name" value="Winged helix' DNA-binding domain"/>
    <property type="match status" value="1"/>
</dbReference>
<protein>
    <recommendedName>
        <fullName evidence="3">ArsR family transcriptional regulator</fullName>
    </recommendedName>
</protein>
<evidence type="ECO:0008006" key="3">
    <source>
        <dbReference type="Google" id="ProtNLM"/>
    </source>
</evidence>
<dbReference type="EMBL" id="FQWV01000008">
    <property type="protein sequence ID" value="SHH49855.1"/>
    <property type="molecule type" value="Genomic_DNA"/>
</dbReference>
<reference evidence="1 2" key="1">
    <citation type="submission" date="2016-11" db="EMBL/GenBank/DDBJ databases">
        <authorList>
            <person name="Jaros S."/>
            <person name="Januszkiewicz K."/>
            <person name="Wedrychowicz H."/>
        </authorList>
    </citation>
    <scope>NUCLEOTIDE SEQUENCE [LARGE SCALE GENOMIC DNA]</scope>
    <source>
        <strain evidence="1 2">DSM 9297</strain>
    </source>
</reference>
<dbReference type="AlphaFoldDB" id="A0A1M5TGA1"/>
<dbReference type="InterPro" id="IPR036388">
    <property type="entry name" value="WH-like_DNA-bd_sf"/>
</dbReference>
<dbReference type="Proteomes" id="UP000184357">
    <property type="component" value="Unassembled WGS sequence"/>
</dbReference>
<proteinExistence type="predicted"/>